<evidence type="ECO:0000256" key="1">
    <source>
        <dbReference type="ARBA" id="ARBA00004123"/>
    </source>
</evidence>
<dbReference type="Gene3D" id="6.10.250.2430">
    <property type="match status" value="1"/>
</dbReference>
<feature type="region of interest" description="Disordered" evidence="9">
    <location>
        <begin position="191"/>
        <end position="220"/>
    </location>
</feature>
<evidence type="ECO:0000256" key="9">
    <source>
        <dbReference type="SAM" id="MobiDB-lite"/>
    </source>
</evidence>
<gene>
    <name evidence="10" type="ORF">CBR_g39043</name>
</gene>
<comment type="subcellular location">
    <subcellularLocation>
        <location evidence="1 8">Nucleus</location>
    </subcellularLocation>
</comment>
<keyword evidence="5 8" id="KW-0804">Transcription</keyword>
<evidence type="ECO:0000256" key="3">
    <source>
        <dbReference type="ARBA" id="ARBA00023125"/>
    </source>
</evidence>
<evidence type="ECO:0000256" key="2">
    <source>
        <dbReference type="ARBA" id="ARBA00023015"/>
    </source>
</evidence>
<evidence type="ECO:0000256" key="8">
    <source>
        <dbReference type="RuleBase" id="RU367155"/>
    </source>
</evidence>
<evidence type="ECO:0000313" key="11">
    <source>
        <dbReference type="Proteomes" id="UP000265515"/>
    </source>
</evidence>
<dbReference type="InterPro" id="IPR001289">
    <property type="entry name" value="NFYA"/>
</dbReference>
<evidence type="ECO:0000256" key="6">
    <source>
        <dbReference type="ARBA" id="ARBA00023242"/>
    </source>
</evidence>
<keyword evidence="3 8" id="KW-0238">DNA-binding</keyword>
<feature type="compositionally biased region" description="Polar residues" evidence="9">
    <location>
        <begin position="502"/>
        <end position="512"/>
    </location>
</feature>
<dbReference type="PROSITE" id="PS00686">
    <property type="entry name" value="NFYA_HAP2_1"/>
    <property type="match status" value="1"/>
</dbReference>
<comment type="similarity">
    <text evidence="8">Belongs to the NFYA/HAP2 subunit family.</text>
</comment>
<dbReference type="GO" id="GO:0003677">
    <property type="term" value="F:DNA binding"/>
    <property type="evidence" value="ECO:0007669"/>
    <property type="project" value="UniProtKB-KW"/>
</dbReference>
<name>A0A388LQQ3_CHABU</name>
<feature type="compositionally biased region" description="Gly residues" evidence="9">
    <location>
        <begin position="194"/>
        <end position="212"/>
    </location>
</feature>
<evidence type="ECO:0000256" key="4">
    <source>
        <dbReference type="ARBA" id="ARBA00023159"/>
    </source>
</evidence>
<sequence>MQTISSGAPALAGGVASGSPVVGGVPVHHADRSAAAAASLAANGIIPAAPAGPSPFVATPGVPVLVDQPPQQSTSPLAAAPTLGIQSGPFLTAGIVPASTQIFGTAPGRARGLEDQQQQVAPATGIAAQSEYLIPSIHLELGSSLQRPAYPYDPYYEEERNWREEIAGGDGGRRRIGGGGGEVAEAGEEREHLAGGGRGEVGGGRGRGGGAGRRISNTTPEIPHMLGMQQARVPLPSELMEEEPVYVNAKQYHGILRRRQCRAKLEAENQLLKTRKPYLHESRHLHALRRARGCGGRFLNTKAQDTRKQADGQDLPQQQQQQDQQLEQQEEGRQSQSPRRRSMSEQQQSEDEGQQHQEKSAGFNDRSRLLQRASEDGLPAEPQGNAEDSDCRSHESRDGQGGHQPTAGRQGRESCSGGLSGADARAGASVGGGYHHQSGVNLNSRTGMGLGSGGSILGMSSEDGGGYFHRNQSFHPSAFRPVTGSGTDSDRKVPPSGGLVSNPGQATAVATH</sequence>
<dbReference type="Pfam" id="PF02045">
    <property type="entry name" value="CBFB_NFYA"/>
    <property type="match status" value="1"/>
</dbReference>
<feature type="region of interest" description="Disordered" evidence="9">
    <location>
        <begin position="463"/>
        <end position="512"/>
    </location>
</feature>
<dbReference type="OrthoDB" id="1097733at2759"/>
<keyword evidence="11" id="KW-1185">Reference proteome</keyword>
<accession>A0A388LQQ3</accession>
<comment type="subunit">
    <text evidence="7">Heterotrimeric transcription factor composed of three components, NF-YA, NF-YB and NF-YC. NF-YB and NF-YC must interact and dimerize for NF-YA association and DNA binding.</text>
</comment>
<keyword evidence="2 8" id="KW-0805">Transcription regulation</keyword>
<evidence type="ECO:0000256" key="5">
    <source>
        <dbReference type="ARBA" id="ARBA00023163"/>
    </source>
</evidence>
<keyword evidence="6 8" id="KW-0539">Nucleus</keyword>
<dbReference type="EMBL" id="BFEA01000486">
    <property type="protein sequence ID" value="GBG84668.1"/>
    <property type="molecule type" value="Genomic_DNA"/>
</dbReference>
<dbReference type="InterPro" id="IPR018362">
    <property type="entry name" value="CCAAT-binding_factor_CS"/>
</dbReference>
<dbReference type="GO" id="GO:0016602">
    <property type="term" value="C:CCAAT-binding factor complex"/>
    <property type="evidence" value="ECO:0007669"/>
    <property type="project" value="InterPro"/>
</dbReference>
<keyword evidence="4" id="KW-0010">Activator</keyword>
<dbReference type="STRING" id="69332.A0A388LQQ3"/>
<dbReference type="Proteomes" id="UP000265515">
    <property type="component" value="Unassembled WGS sequence"/>
</dbReference>
<dbReference type="AlphaFoldDB" id="A0A388LQQ3"/>
<dbReference type="SMART" id="SM00521">
    <property type="entry name" value="CBF"/>
    <property type="match status" value="1"/>
</dbReference>
<dbReference type="GO" id="GO:0003700">
    <property type="term" value="F:DNA-binding transcription factor activity"/>
    <property type="evidence" value="ECO:0007669"/>
    <property type="project" value="UniProtKB-UniRule"/>
</dbReference>
<dbReference type="Gramene" id="GBG84668">
    <property type="protein sequence ID" value="GBG84668"/>
    <property type="gene ID" value="CBR_g39043"/>
</dbReference>
<feature type="compositionally biased region" description="Basic and acidic residues" evidence="9">
    <location>
        <begin position="389"/>
        <end position="400"/>
    </location>
</feature>
<protein>
    <recommendedName>
        <fullName evidence="8">Nuclear transcription factor Y subunit</fullName>
    </recommendedName>
</protein>
<dbReference type="PRINTS" id="PR00616">
    <property type="entry name" value="CCAATSUBUNTB"/>
</dbReference>
<evidence type="ECO:0000256" key="7">
    <source>
        <dbReference type="ARBA" id="ARBA00025911"/>
    </source>
</evidence>
<feature type="region of interest" description="Disordered" evidence="9">
    <location>
        <begin position="303"/>
        <end position="421"/>
    </location>
</feature>
<comment type="function">
    <text evidence="8">Component of the sequence-specific heterotrimeric transcription factor (NF-Y) which specifically recognizes a 5'-CCAAT-3' box motif found in the promoters of its target genes.</text>
</comment>
<feature type="region of interest" description="Disordered" evidence="9">
    <location>
        <begin position="167"/>
        <end position="186"/>
    </location>
</feature>
<feature type="compositionally biased region" description="Low complexity" evidence="9">
    <location>
        <begin position="312"/>
        <end position="327"/>
    </location>
</feature>
<dbReference type="PANTHER" id="PTHR12632">
    <property type="entry name" value="TRANSCRIPTION FACTOR NF-Y ALPHA-RELATED"/>
    <property type="match status" value="1"/>
</dbReference>
<dbReference type="PROSITE" id="PS51152">
    <property type="entry name" value="NFYA_HAP2_2"/>
    <property type="match status" value="1"/>
</dbReference>
<comment type="caution">
    <text evidence="10">The sequence shown here is derived from an EMBL/GenBank/DDBJ whole genome shotgun (WGS) entry which is preliminary data.</text>
</comment>
<proteinExistence type="inferred from homology"/>
<reference evidence="10 11" key="1">
    <citation type="journal article" date="2018" name="Cell">
        <title>The Chara Genome: Secondary Complexity and Implications for Plant Terrestrialization.</title>
        <authorList>
            <person name="Nishiyama T."/>
            <person name="Sakayama H."/>
            <person name="Vries J.D."/>
            <person name="Buschmann H."/>
            <person name="Saint-Marcoux D."/>
            <person name="Ullrich K.K."/>
            <person name="Haas F.B."/>
            <person name="Vanderstraeten L."/>
            <person name="Becker D."/>
            <person name="Lang D."/>
            <person name="Vosolsobe S."/>
            <person name="Rombauts S."/>
            <person name="Wilhelmsson P.K.I."/>
            <person name="Janitza P."/>
            <person name="Kern R."/>
            <person name="Heyl A."/>
            <person name="Rumpler F."/>
            <person name="Villalobos L.I.A.C."/>
            <person name="Clay J.M."/>
            <person name="Skokan R."/>
            <person name="Toyoda A."/>
            <person name="Suzuki Y."/>
            <person name="Kagoshima H."/>
            <person name="Schijlen E."/>
            <person name="Tajeshwar N."/>
            <person name="Catarino B."/>
            <person name="Hetherington A.J."/>
            <person name="Saltykova A."/>
            <person name="Bonnot C."/>
            <person name="Breuninger H."/>
            <person name="Symeonidi A."/>
            <person name="Radhakrishnan G.V."/>
            <person name="Van Nieuwerburgh F."/>
            <person name="Deforce D."/>
            <person name="Chang C."/>
            <person name="Karol K.G."/>
            <person name="Hedrich R."/>
            <person name="Ulvskov P."/>
            <person name="Glockner G."/>
            <person name="Delwiche C.F."/>
            <person name="Petrasek J."/>
            <person name="Van de Peer Y."/>
            <person name="Friml J."/>
            <person name="Beilby M."/>
            <person name="Dolan L."/>
            <person name="Kohara Y."/>
            <person name="Sugano S."/>
            <person name="Fujiyama A."/>
            <person name="Delaux P.-M."/>
            <person name="Quint M."/>
            <person name="TheiBen G."/>
            <person name="Hagemann M."/>
            <person name="Harholt J."/>
            <person name="Dunand C."/>
            <person name="Zachgo S."/>
            <person name="Langdale J."/>
            <person name="Maumus F."/>
            <person name="Straeten D.V.D."/>
            <person name="Gould S.B."/>
            <person name="Rensing S.A."/>
        </authorList>
    </citation>
    <scope>NUCLEOTIDE SEQUENCE [LARGE SCALE GENOMIC DNA]</scope>
    <source>
        <strain evidence="10 11">S276</strain>
    </source>
</reference>
<organism evidence="10 11">
    <name type="scientific">Chara braunii</name>
    <name type="common">Braun's stonewort</name>
    <dbReference type="NCBI Taxonomy" id="69332"/>
    <lineage>
        <taxon>Eukaryota</taxon>
        <taxon>Viridiplantae</taxon>
        <taxon>Streptophyta</taxon>
        <taxon>Charophyceae</taxon>
        <taxon>Charales</taxon>
        <taxon>Characeae</taxon>
        <taxon>Chara</taxon>
    </lineage>
</organism>
<evidence type="ECO:0000313" key="10">
    <source>
        <dbReference type="EMBL" id="GBG84668.1"/>
    </source>
</evidence>